<proteinExistence type="predicted"/>
<reference evidence="1 2" key="1">
    <citation type="journal article" date="2014" name="Nature">
        <title>The genome of the recently domesticated crop plant sugar beet (Beta vulgaris).</title>
        <authorList>
            <person name="Dohm J.C."/>
            <person name="Minoche A.E."/>
            <person name="Holtgrawe D."/>
            <person name="Capella-Gutierrez S."/>
            <person name="Zakrzewski F."/>
            <person name="Tafer H."/>
            <person name="Rupp O."/>
            <person name="Sorensen T.R."/>
            <person name="Stracke R."/>
            <person name="Reinhardt R."/>
            <person name="Goesmann A."/>
            <person name="Kraft T."/>
            <person name="Schulz B."/>
            <person name="Stadler P.F."/>
            <person name="Schmidt T."/>
            <person name="Gabaldon T."/>
            <person name="Lehrach H."/>
            <person name="Weisshaar B."/>
            <person name="Himmelbauer H."/>
        </authorList>
    </citation>
    <scope>NUCLEOTIDE SEQUENCE [LARGE SCALE GENOMIC DNA]</scope>
    <source>
        <tissue evidence="1">Taproot</tissue>
    </source>
</reference>
<dbReference type="Gramene" id="KMS64921">
    <property type="protein sequence ID" value="KMS64921"/>
    <property type="gene ID" value="BVRB_041270"/>
</dbReference>
<protein>
    <submittedName>
        <fullName evidence="1">Uncharacterized protein</fullName>
    </submittedName>
</protein>
<sequence length="45" mass="4843">MAQTFSTGAQFQLRTYCWCNAERMAKPSADGAVSSLCLPSCSLLP</sequence>
<accession>A0A0J7YMX2</accession>
<dbReference type="AlphaFoldDB" id="A0A0J7YMX2"/>
<name>A0A0J7YMX2_BETVV</name>
<gene>
    <name evidence="1" type="ORF">BVRB_041270</name>
</gene>
<keyword evidence="2" id="KW-1185">Reference proteome</keyword>
<dbReference type="EMBL" id="KQ118579">
    <property type="protein sequence ID" value="KMS64921.1"/>
    <property type="molecule type" value="Genomic_DNA"/>
</dbReference>
<organism evidence="1 2">
    <name type="scientific">Beta vulgaris subsp. vulgaris</name>
    <name type="common">Beet</name>
    <dbReference type="NCBI Taxonomy" id="3555"/>
    <lineage>
        <taxon>Eukaryota</taxon>
        <taxon>Viridiplantae</taxon>
        <taxon>Streptophyta</taxon>
        <taxon>Embryophyta</taxon>
        <taxon>Tracheophyta</taxon>
        <taxon>Spermatophyta</taxon>
        <taxon>Magnoliopsida</taxon>
        <taxon>eudicotyledons</taxon>
        <taxon>Gunneridae</taxon>
        <taxon>Pentapetalae</taxon>
        <taxon>Caryophyllales</taxon>
        <taxon>Chenopodiaceae</taxon>
        <taxon>Betoideae</taxon>
        <taxon>Beta</taxon>
    </lineage>
</organism>
<evidence type="ECO:0000313" key="2">
    <source>
        <dbReference type="Proteomes" id="UP000035740"/>
    </source>
</evidence>
<evidence type="ECO:0000313" key="1">
    <source>
        <dbReference type="EMBL" id="KMS64921.1"/>
    </source>
</evidence>
<dbReference type="Proteomes" id="UP000035740">
    <property type="component" value="Unassembled WGS sequence"/>
</dbReference>